<gene>
    <name evidence="2" type="ORF">Poli38472_010835</name>
</gene>
<proteinExistence type="predicted"/>
<evidence type="ECO:0000313" key="3">
    <source>
        <dbReference type="Proteomes" id="UP000794436"/>
    </source>
</evidence>
<sequence length="249" mass="28310">MTMDDNFPLHAFALLPPLQETSDCANEADKRAAEVSVVGMVASRAPEDTWKRGNADDSMFVLKFNLAHTELRSDIEVLYGTIENMEEENAMLMRENEELKKQRDRARAEMKDATVKVQGRGDDLRREMVLLSEKLCETERQKTRITSELEQLRIILKENERVNAQLRAVMGEMETECARLRARSSKEGVLELEAEMNGLIAGWSTKERQINENMGHVQKATLSLKTVADDVQGQLQALEDELRVTERAS</sequence>
<reference evidence="2" key="1">
    <citation type="submission" date="2019-03" db="EMBL/GenBank/DDBJ databases">
        <title>Long read genome sequence of the mycoparasitic Pythium oligandrum ATCC 38472 isolated from sugarbeet rhizosphere.</title>
        <authorList>
            <person name="Gaulin E."/>
        </authorList>
    </citation>
    <scope>NUCLEOTIDE SEQUENCE</scope>
    <source>
        <strain evidence="2">ATCC 38472_TT</strain>
    </source>
</reference>
<evidence type="ECO:0000313" key="2">
    <source>
        <dbReference type="EMBL" id="TMW61772.1"/>
    </source>
</evidence>
<feature type="coiled-coil region" evidence="1">
    <location>
        <begin position="68"/>
        <end position="116"/>
    </location>
</feature>
<organism evidence="2 3">
    <name type="scientific">Pythium oligandrum</name>
    <name type="common">Mycoparasitic fungus</name>
    <dbReference type="NCBI Taxonomy" id="41045"/>
    <lineage>
        <taxon>Eukaryota</taxon>
        <taxon>Sar</taxon>
        <taxon>Stramenopiles</taxon>
        <taxon>Oomycota</taxon>
        <taxon>Peronosporomycetes</taxon>
        <taxon>Pythiales</taxon>
        <taxon>Pythiaceae</taxon>
        <taxon>Pythium</taxon>
    </lineage>
</organism>
<accession>A0A8K1FJG2</accession>
<evidence type="ECO:0000256" key="1">
    <source>
        <dbReference type="SAM" id="Coils"/>
    </source>
</evidence>
<name>A0A8K1FJG2_PYTOL</name>
<protein>
    <submittedName>
        <fullName evidence="2">Uncharacterized protein</fullName>
    </submittedName>
</protein>
<dbReference type="AlphaFoldDB" id="A0A8K1FJG2"/>
<dbReference type="EMBL" id="SPLM01000075">
    <property type="protein sequence ID" value="TMW61772.1"/>
    <property type="molecule type" value="Genomic_DNA"/>
</dbReference>
<keyword evidence="3" id="KW-1185">Reference proteome</keyword>
<dbReference type="Proteomes" id="UP000794436">
    <property type="component" value="Unassembled WGS sequence"/>
</dbReference>
<keyword evidence="1" id="KW-0175">Coiled coil</keyword>
<feature type="coiled-coil region" evidence="1">
    <location>
        <begin position="149"/>
        <end position="183"/>
    </location>
</feature>
<comment type="caution">
    <text evidence="2">The sequence shown here is derived from an EMBL/GenBank/DDBJ whole genome shotgun (WGS) entry which is preliminary data.</text>
</comment>